<dbReference type="AlphaFoldDB" id="A0A1R3HFD7"/>
<feature type="compositionally biased region" description="Polar residues" evidence="1">
    <location>
        <begin position="86"/>
        <end position="97"/>
    </location>
</feature>
<feature type="domain" description="YABBY protein C-terminal" evidence="3">
    <location>
        <begin position="41"/>
        <end position="71"/>
    </location>
</feature>
<reference evidence="5" key="1">
    <citation type="submission" date="2013-09" db="EMBL/GenBank/DDBJ databases">
        <title>Corchorus olitorius genome sequencing.</title>
        <authorList>
            <person name="Alam M."/>
            <person name="Haque M.S."/>
            <person name="Islam M.S."/>
            <person name="Emdad E.M."/>
            <person name="Islam M.M."/>
            <person name="Ahmed B."/>
            <person name="Halim A."/>
            <person name="Hossen Q.M.M."/>
            <person name="Hossain M.Z."/>
            <person name="Ahmed R."/>
            <person name="Khan M.M."/>
            <person name="Islam R."/>
            <person name="Rashid M.M."/>
            <person name="Khan S.A."/>
            <person name="Rahman M.S."/>
            <person name="Alam M."/>
            <person name="Yahiya A.S."/>
            <person name="Khan M.S."/>
            <person name="Azam M.S."/>
            <person name="Haque T."/>
            <person name="Lashkar M.Z.H."/>
            <person name="Akhand A.I."/>
            <person name="Morshed G."/>
            <person name="Roy S."/>
            <person name="Uddin K.S."/>
            <person name="Rabeya T."/>
            <person name="Hossain A.S."/>
            <person name="Chowdhury A."/>
            <person name="Snigdha A.R."/>
            <person name="Mortoza M.S."/>
            <person name="Matin S.A."/>
            <person name="Hoque S.M.E."/>
            <person name="Islam M.K."/>
            <person name="Roy D.K."/>
            <person name="Haider R."/>
            <person name="Moosa M.M."/>
            <person name="Elias S.M."/>
            <person name="Hasan A.M."/>
            <person name="Jahan S."/>
            <person name="Shafiuddin M."/>
            <person name="Mahmood N."/>
            <person name="Shommy N.S."/>
        </authorList>
    </citation>
    <scope>NUCLEOTIDE SEQUENCE [LARGE SCALE GENOMIC DNA]</scope>
    <source>
        <strain evidence="5">cv. O-4</strain>
    </source>
</reference>
<sequence length="294" mass="33178">MNSPSRLTILCKLRLLLKLFFLVSLHSGHVTSWRNEQVHRYSKIGREEIQRIKANNPDISHKEAFSTAAKNPLTPSFSSPLPSISRTPTQDSSTQTDPEFDPLKELLEVPFRANKSSSVDPLLEQDICDNMHDDGGDFDLLDANEGGDSASGVEHSNGANEEASKFYKLIEDANRELYHGCESAASLFSRHSMKQPRPKDASLEGVKLEGHLQSGEVSRCKGESLMVEEKHEWLRSARERLRRFDGWQKWCSGVSFWRAAELASKWRKITIALTSGKLILWTLVNLYPAEMVSH</sequence>
<dbReference type="PANTHER" id="PTHR31675:SF30">
    <property type="entry name" value="AXIAL REGULATOR YABBY 2-RELATED"/>
    <property type="match status" value="1"/>
</dbReference>
<dbReference type="InterPro" id="IPR056775">
    <property type="entry name" value="YABBY_C"/>
</dbReference>
<dbReference type="OrthoDB" id="667577at2759"/>
<feature type="signal peptide" evidence="2">
    <location>
        <begin position="1"/>
        <end position="32"/>
    </location>
</feature>
<keyword evidence="5" id="KW-1185">Reference proteome</keyword>
<feature type="compositionally biased region" description="Low complexity" evidence="1">
    <location>
        <begin position="72"/>
        <end position="85"/>
    </location>
</feature>
<feature type="region of interest" description="Disordered" evidence="1">
    <location>
        <begin position="134"/>
        <end position="158"/>
    </location>
</feature>
<protein>
    <submittedName>
        <fullName evidence="4">YABBY protein</fullName>
    </submittedName>
</protein>
<keyword evidence="2" id="KW-0732">Signal</keyword>
<gene>
    <name evidence="4" type="ORF">COLO4_29309</name>
</gene>
<feature type="region of interest" description="Disordered" evidence="1">
    <location>
        <begin position="69"/>
        <end position="99"/>
    </location>
</feature>
<dbReference type="EMBL" id="AWUE01020307">
    <property type="protein sequence ID" value="OMO69021.1"/>
    <property type="molecule type" value="Genomic_DNA"/>
</dbReference>
<dbReference type="Pfam" id="PF04690">
    <property type="entry name" value="YABBY"/>
    <property type="match status" value="1"/>
</dbReference>
<comment type="caution">
    <text evidence="4">The sequence shown here is derived from an EMBL/GenBank/DDBJ whole genome shotgun (WGS) entry which is preliminary data.</text>
</comment>
<proteinExistence type="predicted"/>
<accession>A0A1R3HFD7</accession>
<evidence type="ECO:0000259" key="3">
    <source>
        <dbReference type="Pfam" id="PF04690"/>
    </source>
</evidence>
<dbReference type="GO" id="GO:0010158">
    <property type="term" value="P:abaxial cell fate specification"/>
    <property type="evidence" value="ECO:0007669"/>
    <property type="project" value="TreeGrafter"/>
</dbReference>
<evidence type="ECO:0000313" key="4">
    <source>
        <dbReference type="EMBL" id="OMO69021.1"/>
    </source>
</evidence>
<name>A0A1R3HFD7_9ROSI</name>
<dbReference type="Proteomes" id="UP000187203">
    <property type="component" value="Unassembled WGS sequence"/>
</dbReference>
<evidence type="ECO:0000313" key="5">
    <source>
        <dbReference type="Proteomes" id="UP000187203"/>
    </source>
</evidence>
<evidence type="ECO:0000256" key="2">
    <source>
        <dbReference type="SAM" id="SignalP"/>
    </source>
</evidence>
<dbReference type="GO" id="GO:0005634">
    <property type="term" value="C:nucleus"/>
    <property type="evidence" value="ECO:0007669"/>
    <property type="project" value="TreeGrafter"/>
</dbReference>
<evidence type="ECO:0000256" key="1">
    <source>
        <dbReference type="SAM" id="MobiDB-lite"/>
    </source>
</evidence>
<organism evidence="4 5">
    <name type="scientific">Corchorus olitorius</name>
    <dbReference type="NCBI Taxonomy" id="93759"/>
    <lineage>
        <taxon>Eukaryota</taxon>
        <taxon>Viridiplantae</taxon>
        <taxon>Streptophyta</taxon>
        <taxon>Embryophyta</taxon>
        <taxon>Tracheophyta</taxon>
        <taxon>Spermatophyta</taxon>
        <taxon>Magnoliopsida</taxon>
        <taxon>eudicotyledons</taxon>
        <taxon>Gunneridae</taxon>
        <taxon>Pentapetalae</taxon>
        <taxon>rosids</taxon>
        <taxon>malvids</taxon>
        <taxon>Malvales</taxon>
        <taxon>Malvaceae</taxon>
        <taxon>Grewioideae</taxon>
        <taxon>Apeibeae</taxon>
        <taxon>Corchorus</taxon>
    </lineage>
</organism>
<dbReference type="PANTHER" id="PTHR31675">
    <property type="entry name" value="PROTEIN YABBY 6-RELATED"/>
    <property type="match status" value="1"/>
</dbReference>
<feature type="chain" id="PRO_5012774330" evidence="2">
    <location>
        <begin position="33"/>
        <end position="294"/>
    </location>
</feature>
<dbReference type="InterPro" id="IPR006780">
    <property type="entry name" value="YABBY"/>
</dbReference>